<dbReference type="Gene3D" id="2.60.40.10">
    <property type="entry name" value="Immunoglobulins"/>
    <property type="match status" value="1"/>
</dbReference>
<dbReference type="Pfam" id="PF00041">
    <property type="entry name" value="fn3"/>
    <property type="match status" value="1"/>
</dbReference>
<evidence type="ECO:0000259" key="2">
    <source>
        <dbReference type="PROSITE" id="PS50853"/>
    </source>
</evidence>
<name>A0AAD9KIV6_RIDPI</name>
<dbReference type="InterPro" id="IPR003961">
    <property type="entry name" value="FN3_dom"/>
</dbReference>
<dbReference type="InterPro" id="IPR036116">
    <property type="entry name" value="FN3_sf"/>
</dbReference>
<dbReference type="AlphaFoldDB" id="A0AAD9KIV6"/>
<comment type="caution">
    <text evidence="3">The sequence shown here is derived from an EMBL/GenBank/DDBJ whole genome shotgun (WGS) entry which is preliminary data.</text>
</comment>
<dbReference type="CDD" id="cd00063">
    <property type="entry name" value="FN3"/>
    <property type="match status" value="1"/>
</dbReference>
<sequence length="172" mass="19046">MASQQRDYALYRGSAPFTVGKTRAAPHRSAPARSVPQQQAAMPMPLSFSHQQPFLATRGRGSGRPAREPLSFTILSNRTSVALTLQWCPGFHGGHPPQTFTLQYRANKRALKTWRDIFSHKTDGVTRYQATVSGLRPQTEYVFSLYAENSRPPAQGPNRSETVTQTGSTTVL</sequence>
<keyword evidence="4" id="KW-1185">Reference proteome</keyword>
<feature type="domain" description="Fibronectin type-III" evidence="2">
    <location>
        <begin position="68"/>
        <end position="169"/>
    </location>
</feature>
<dbReference type="SUPFAM" id="SSF49265">
    <property type="entry name" value="Fibronectin type III"/>
    <property type="match status" value="1"/>
</dbReference>
<dbReference type="EMBL" id="JAODUO010000984">
    <property type="protein sequence ID" value="KAK2172201.1"/>
    <property type="molecule type" value="Genomic_DNA"/>
</dbReference>
<dbReference type="Proteomes" id="UP001209878">
    <property type="component" value="Unassembled WGS sequence"/>
</dbReference>
<proteinExistence type="predicted"/>
<gene>
    <name evidence="3" type="ORF">NP493_985g00016</name>
</gene>
<feature type="region of interest" description="Disordered" evidence="1">
    <location>
        <begin position="149"/>
        <end position="172"/>
    </location>
</feature>
<evidence type="ECO:0000313" key="4">
    <source>
        <dbReference type="Proteomes" id="UP001209878"/>
    </source>
</evidence>
<accession>A0AAD9KIV6</accession>
<feature type="compositionally biased region" description="Polar residues" evidence="1">
    <location>
        <begin position="157"/>
        <end position="172"/>
    </location>
</feature>
<feature type="region of interest" description="Disordered" evidence="1">
    <location>
        <begin position="19"/>
        <end position="42"/>
    </location>
</feature>
<dbReference type="InterPro" id="IPR013783">
    <property type="entry name" value="Ig-like_fold"/>
</dbReference>
<dbReference type="PROSITE" id="PS50853">
    <property type="entry name" value="FN3"/>
    <property type="match status" value="1"/>
</dbReference>
<dbReference type="SMART" id="SM00060">
    <property type="entry name" value="FN3"/>
    <property type="match status" value="1"/>
</dbReference>
<evidence type="ECO:0000313" key="3">
    <source>
        <dbReference type="EMBL" id="KAK2172201.1"/>
    </source>
</evidence>
<evidence type="ECO:0000256" key="1">
    <source>
        <dbReference type="SAM" id="MobiDB-lite"/>
    </source>
</evidence>
<organism evidence="3 4">
    <name type="scientific">Ridgeia piscesae</name>
    <name type="common">Tubeworm</name>
    <dbReference type="NCBI Taxonomy" id="27915"/>
    <lineage>
        <taxon>Eukaryota</taxon>
        <taxon>Metazoa</taxon>
        <taxon>Spiralia</taxon>
        <taxon>Lophotrochozoa</taxon>
        <taxon>Annelida</taxon>
        <taxon>Polychaeta</taxon>
        <taxon>Sedentaria</taxon>
        <taxon>Canalipalpata</taxon>
        <taxon>Sabellida</taxon>
        <taxon>Siboglinidae</taxon>
        <taxon>Ridgeia</taxon>
    </lineage>
</organism>
<protein>
    <recommendedName>
        <fullName evidence="2">Fibronectin type-III domain-containing protein</fullName>
    </recommendedName>
</protein>
<reference evidence="3" key="1">
    <citation type="journal article" date="2023" name="Mol. Biol. Evol.">
        <title>Third-Generation Sequencing Reveals the Adaptive Role of the Epigenome in Three Deep-Sea Polychaetes.</title>
        <authorList>
            <person name="Perez M."/>
            <person name="Aroh O."/>
            <person name="Sun Y."/>
            <person name="Lan Y."/>
            <person name="Juniper S.K."/>
            <person name="Young C.R."/>
            <person name="Angers B."/>
            <person name="Qian P.Y."/>
        </authorList>
    </citation>
    <scope>NUCLEOTIDE SEQUENCE</scope>
    <source>
        <strain evidence="3">R07B-5</strain>
    </source>
</reference>